<keyword evidence="1" id="KW-0472">Membrane</keyword>
<gene>
    <name evidence="2" type="ORF">AAM4_0482</name>
</gene>
<dbReference type="AlphaFoldDB" id="A0A1L7R989"/>
<sequence length="378" mass="40211">MKRLLPKLPKHIRAERGLGGYRGMIAVVALIGLVAILATTGTLQRGLCVIDSDTCKTVPSGDATPSFFDTGALPAASDERAVFLGAGLDSVPPGSHNSVAGRTAAVPAGSSQSLTQLWSTSADTAQSGFSDDSMLIALDDLPCGTSTSGPCDVWEGLQSDSTADRTQGAERLSLLGLDPFVGIESETRTLDLTLSNSFLAQDESSDAPIFYRHSQRLRDGATSESWAWQQSTDTVARVSVERSRGGLLHSVTIIGASSESDDQVKWTTISIPVTDSSREALDQWVSTFTVDGPSLPDELWESTASVDADDEILLRLVHTTGQVTRETLSAGGEFSGVTPQLLRDDPEHTDADLTVTATERLGDLDALGRREFVSKEER</sequence>
<organism evidence="2">
    <name type="scientific">Actinomyces succiniciruminis</name>
    <dbReference type="NCBI Taxonomy" id="1522002"/>
    <lineage>
        <taxon>Bacteria</taxon>
        <taxon>Bacillati</taxon>
        <taxon>Actinomycetota</taxon>
        <taxon>Actinomycetes</taxon>
        <taxon>Actinomycetales</taxon>
        <taxon>Actinomycetaceae</taxon>
        <taxon>Actinomyces</taxon>
    </lineage>
</organism>
<evidence type="ECO:0000256" key="1">
    <source>
        <dbReference type="SAM" id="Phobius"/>
    </source>
</evidence>
<proteinExistence type="predicted"/>
<keyword evidence="1" id="KW-0812">Transmembrane</keyword>
<protein>
    <submittedName>
        <fullName evidence="2">Uncharacterized protein</fullName>
    </submittedName>
</protein>
<evidence type="ECO:0000313" key="2">
    <source>
        <dbReference type="EMBL" id="CED90377.1"/>
    </source>
</evidence>
<keyword evidence="1" id="KW-1133">Transmembrane helix</keyword>
<feature type="transmembrane region" description="Helical" evidence="1">
    <location>
        <begin position="21"/>
        <end position="43"/>
    </location>
</feature>
<accession>A0A1L7R989</accession>
<reference evidence="2" key="1">
    <citation type="submission" date="2014-07" db="EMBL/GenBank/DDBJ databases">
        <authorList>
            <person name="Zhang J.E."/>
            <person name="Yang H."/>
            <person name="Guo J."/>
            <person name="Deng Z."/>
            <person name="Luo H."/>
            <person name="Luo M."/>
            <person name="Zhao B."/>
        </authorList>
    </citation>
    <scope>NUCLEOTIDE SEQUENCE</scope>
    <source>
        <strain evidence="2">AM4</strain>
    </source>
</reference>
<dbReference type="EMBL" id="LK995471">
    <property type="protein sequence ID" value="CED90377.1"/>
    <property type="molecule type" value="Genomic_DNA"/>
</dbReference>
<name>A0A1L7R989_9ACTO</name>